<dbReference type="GO" id="GO:0016740">
    <property type="term" value="F:transferase activity"/>
    <property type="evidence" value="ECO:0007669"/>
    <property type="project" value="UniProtKB-KW"/>
</dbReference>
<evidence type="ECO:0000313" key="4">
    <source>
        <dbReference type="Proteomes" id="UP001152797"/>
    </source>
</evidence>
<sequence length="129" mass="14216">MVNEGSECGSLVASSIDRNGELRLPPDGNQALFLLAGMFGSKYDNSDGGAEVNLRIAQLVFHEFRDNGDVIEYSMCGRGSLTWKERHFYLGCPKENPLEIVYSDNSLGCLFCSTILESGDAISIHISWF</sequence>
<dbReference type="Proteomes" id="UP001152797">
    <property type="component" value="Unassembled WGS sequence"/>
</dbReference>
<evidence type="ECO:0000313" key="2">
    <source>
        <dbReference type="EMBL" id="CAL1146455.1"/>
    </source>
</evidence>
<name>A0A9P1G057_9DINO</name>
<evidence type="ECO:0000313" key="1">
    <source>
        <dbReference type="EMBL" id="CAI3993080.1"/>
    </source>
</evidence>
<dbReference type="OrthoDB" id="444811at2759"/>
<comment type="caution">
    <text evidence="1">The sequence shown here is derived from an EMBL/GenBank/DDBJ whole genome shotgun (WGS) entry which is preliminary data.</text>
</comment>
<reference evidence="1" key="1">
    <citation type="submission" date="2022-10" db="EMBL/GenBank/DDBJ databases">
        <authorList>
            <person name="Chen Y."/>
            <person name="Dougan E. K."/>
            <person name="Chan C."/>
            <person name="Rhodes N."/>
            <person name="Thang M."/>
        </authorList>
    </citation>
    <scope>NUCLEOTIDE SEQUENCE</scope>
</reference>
<dbReference type="EMBL" id="CAMXCT030001789">
    <property type="protein sequence ID" value="CAL4780392.1"/>
    <property type="molecule type" value="Genomic_DNA"/>
</dbReference>
<dbReference type="EMBL" id="CAMXCT020001789">
    <property type="protein sequence ID" value="CAL1146455.1"/>
    <property type="molecule type" value="Genomic_DNA"/>
</dbReference>
<proteinExistence type="predicted"/>
<organism evidence="1">
    <name type="scientific">Cladocopium goreaui</name>
    <dbReference type="NCBI Taxonomy" id="2562237"/>
    <lineage>
        <taxon>Eukaryota</taxon>
        <taxon>Sar</taxon>
        <taxon>Alveolata</taxon>
        <taxon>Dinophyceae</taxon>
        <taxon>Suessiales</taxon>
        <taxon>Symbiodiniaceae</taxon>
        <taxon>Cladocopium</taxon>
    </lineage>
</organism>
<protein>
    <submittedName>
        <fullName evidence="3">HECT-type E3 ubiquitin transferase</fullName>
    </submittedName>
</protein>
<accession>A0A9P1G057</accession>
<gene>
    <name evidence="1" type="ORF">C1SCF055_LOCUS19860</name>
</gene>
<evidence type="ECO:0000313" key="3">
    <source>
        <dbReference type="EMBL" id="CAL4780392.1"/>
    </source>
</evidence>
<keyword evidence="3" id="KW-0808">Transferase</keyword>
<reference evidence="2" key="2">
    <citation type="submission" date="2024-04" db="EMBL/GenBank/DDBJ databases">
        <authorList>
            <person name="Chen Y."/>
            <person name="Shah S."/>
            <person name="Dougan E. K."/>
            <person name="Thang M."/>
            <person name="Chan C."/>
        </authorList>
    </citation>
    <scope>NUCLEOTIDE SEQUENCE [LARGE SCALE GENOMIC DNA]</scope>
</reference>
<keyword evidence="4" id="KW-1185">Reference proteome</keyword>
<dbReference type="AlphaFoldDB" id="A0A9P1G057"/>
<dbReference type="EMBL" id="CAMXCT010001789">
    <property type="protein sequence ID" value="CAI3993080.1"/>
    <property type="molecule type" value="Genomic_DNA"/>
</dbReference>